<accession>A0A975F093</accession>
<dbReference type="NCBIfam" id="TIGR00254">
    <property type="entry name" value="GGDEF"/>
    <property type="match status" value="1"/>
</dbReference>
<comment type="catalytic activity">
    <reaction evidence="2">
        <text>2 GTP = 3',3'-c-di-GMP + 2 diphosphate</text>
        <dbReference type="Rhea" id="RHEA:24898"/>
        <dbReference type="ChEBI" id="CHEBI:33019"/>
        <dbReference type="ChEBI" id="CHEBI:37565"/>
        <dbReference type="ChEBI" id="CHEBI:58805"/>
        <dbReference type="EC" id="2.7.7.65"/>
    </reaction>
</comment>
<dbReference type="SUPFAM" id="SSF55073">
    <property type="entry name" value="Nucleotide cyclase"/>
    <property type="match status" value="1"/>
</dbReference>
<evidence type="ECO:0000259" key="4">
    <source>
        <dbReference type="PROSITE" id="PS50887"/>
    </source>
</evidence>
<dbReference type="InterPro" id="IPR043128">
    <property type="entry name" value="Rev_trsase/Diguanyl_cyclase"/>
</dbReference>
<dbReference type="PANTHER" id="PTHR45138:SF9">
    <property type="entry name" value="DIGUANYLATE CYCLASE DGCM-RELATED"/>
    <property type="match status" value="1"/>
</dbReference>
<evidence type="ECO:0000313" key="6">
    <source>
        <dbReference type="Proteomes" id="UP000671995"/>
    </source>
</evidence>
<name>A0A975F093_9SPIR</name>
<dbReference type="InterPro" id="IPR029787">
    <property type="entry name" value="Nucleotide_cyclase"/>
</dbReference>
<feature type="transmembrane region" description="Helical" evidence="3">
    <location>
        <begin position="167"/>
        <end position="186"/>
    </location>
</feature>
<organism evidence="5 6">
    <name type="scientific">Treponema parvum</name>
    <dbReference type="NCBI Taxonomy" id="138851"/>
    <lineage>
        <taxon>Bacteria</taxon>
        <taxon>Pseudomonadati</taxon>
        <taxon>Spirochaetota</taxon>
        <taxon>Spirochaetia</taxon>
        <taxon>Spirochaetales</taxon>
        <taxon>Treponemataceae</taxon>
        <taxon>Treponema</taxon>
    </lineage>
</organism>
<dbReference type="EC" id="2.7.7.65" evidence="1"/>
<keyword evidence="3" id="KW-0812">Transmembrane</keyword>
<dbReference type="AlphaFoldDB" id="A0A975F093"/>
<evidence type="ECO:0000256" key="2">
    <source>
        <dbReference type="ARBA" id="ARBA00034247"/>
    </source>
</evidence>
<keyword evidence="3" id="KW-0472">Membrane</keyword>
<dbReference type="PANTHER" id="PTHR45138">
    <property type="entry name" value="REGULATORY COMPONENTS OF SENSORY TRANSDUCTION SYSTEM"/>
    <property type="match status" value="1"/>
</dbReference>
<dbReference type="InterPro" id="IPR000160">
    <property type="entry name" value="GGDEF_dom"/>
</dbReference>
<feature type="transmembrane region" description="Helical" evidence="3">
    <location>
        <begin position="71"/>
        <end position="96"/>
    </location>
</feature>
<gene>
    <name evidence="5" type="ORF">HRI96_06665</name>
</gene>
<feature type="transmembrane region" description="Helical" evidence="3">
    <location>
        <begin position="108"/>
        <end position="130"/>
    </location>
</feature>
<proteinExistence type="predicted"/>
<dbReference type="Proteomes" id="UP000671995">
    <property type="component" value="Chromosome"/>
</dbReference>
<evidence type="ECO:0000256" key="1">
    <source>
        <dbReference type="ARBA" id="ARBA00012528"/>
    </source>
</evidence>
<keyword evidence="3" id="KW-1133">Transmembrane helix</keyword>
<protein>
    <recommendedName>
        <fullName evidence="1">diguanylate cyclase</fullName>
        <ecNumber evidence="1">2.7.7.65</ecNumber>
    </recommendedName>
</protein>
<sequence>MILKISLIHLVLQCNIPGIIMAFSLIVFMLTARTMQSRTLIKFLLLTLSAIFLVFSDILEYTLNLCKKPTVWEYIATATGYSVRVAIPLLLATIIYGKKSKILKLMSVPLFINSFLAYISVHTHWMFYYTDQNIFHGGPLKLTPFIVGFFYIVVLLYLSVRHLVYNICESVINFSVLACNVFSLLLEVFYGYKFILPATIIVSITIYFLQYNINMYKQDALTGLLNRRCFYLALNRIKNERIIIVSMDLNDLKKINDTYGHAAGDVAIKFTVDSMRKAFRKCGILYRTGGDEFILLCKNKDKYTVEKAVGTLRALMKDSGYKVACGLQEYLPGTNIEEAISLADAEMYKNKALLKAQSKIDA</sequence>
<dbReference type="EMBL" id="CP054257">
    <property type="protein sequence ID" value="QTQ11905.1"/>
    <property type="molecule type" value="Genomic_DNA"/>
</dbReference>
<feature type="transmembrane region" description="Helical" evidence="3">
    <location>
        <begin position="142"/>
        <end position="160"/>
    </location>
</feature>
<dbReference type="CDD" id="cd01949">
    <property type="entry name" value="GGDEF"/>
    <property type="match status" value="1"/>
</dbReference>
<dbReference type="Pfam" id="PF00990">
    <property type="entry name" value="GGDEF"/>
    <property type="match status" value="1"/>
</dbReference>
<dbReference type="GO" id="GO:0052621">
    <property type="term" value="F:diguanylate cyclase activity"/>
    <property type="evidence" value="ECO:0007669"/>
    <property type="project" value="UniProtKB-EC"/>
</dbReference>
<reference evidence="5" key="2">
    <citation type="journal article" date="2021" name="Microbiol. Resour. Announc.">
        <title>Complete Genome Sequences of Three Human Oral Treponema parvum Isolates.</title>
        <authorList>
            <person name="Zeng H."/>
            <person name="Watt R.M."/>
        </authorList>
    </citation>
    <scope>NUCLEOTIDE SEQUENCE</scope>
    <source>
        <strain evidence="5">ATCC 700773</strain>
    </source>
</reference>
<evidence type="ECO:0000256" key="3">
    <source>
        <dbReference type="SAM" id="Phobius"/>
    </source>
</evidence>
<reference evidence="5" key="1">
    <citation type="submission" date="2020-05" db="EMBL/GenBank/DDBJ databases">
        <authorList>
            <person name="Zeng H."/>
            <person name="Chan Y.K."/>
            <person name="Watt R.M."/>
        </authorList>
    </citation>
    <scope>NUCLEOTIDE SEQUENCE</scope>
    <source>
        <strain evidence="5">ATCC 700773</strain>
    </source>
</reference>
<feature type="domain" description="GGDEF" evidence="4">
    <location>
        <begin position="240"/>
        <end position="362"/>
    </location>
</feature>
<dbReference type="PROSITE" id="PS50887">
    <property type="entry name" value="GGDEF"/>
    <property type="match status" value="1"/>
</dbReference>
<dbReference type="InterPro" id="IPR050469">
    <property type="entry name" value="Diguanylate_Cyclase"/>
</dbReference>
<feature type="transmembrane region" description="Helical" evidence="3">
    <location>
        <begin position="6"/>
        <end position="28"/>
    </location>
</feature>
<feature type="transmembrane region" description="Helical" evidence="3">
    <location>
        <begin position="192"/>
        <end position="209"/>
    </location>
</feature>
<feature type="transmembrane region" description="Helical" evidence="3">
    <location>
        <begin position="40"/>
        <end position="59"/>
    </location>
</feature>
<dbReference type="RefSeq" id="WP_210116618.1">
    <property type="nucleotide sequence ID" value="NZ_CP054257.1"/>
</dbReference>
<evidence type="ECO:0000313" key="5">
    <source>
        <dbReference type="EMBL" id="QTQ11905.1"/>
    </source>
</evidence>
<dbReference type="Gene3D" id="3.30.70.270">
    <property type="match status" value="1"/>
</dbReference>
<dbReference type="SMART" id="SM00267">
    <property type="entry name" value="GGDEF"/>
    <property type="match status" value="1"/>
</dbReference>